<dbReference type="EMBL" id="JBGUAW010000010">
    <property type="protein sequence ID" value="MFA9462072.1"/>
    <property type="molecule type" value="Genomic_DNA"/>
</dbReference>
<comment type="caution">
    <text evidence="1">The sequence shown here is derived from an EMBL/GenBank/DDBJ whole genome shotgun (WGS) entry which is preliminary data.</text>
</comment>
<dbReference type="RefSeq" id="WP_373656858.1">
    <property type="nucleotide sequence ID" value="NZ_JBGUAW010000010.1"/>
</dbReference>
<protein>
    <submittedName>
        <fullName evidence="1">Uncharacterized protein</fullName>
    </submittedName>
</protein>
<accession>A0ABV4TXM2</accession>
<organism evidence="1 2">
    <name type="scientific">Thiohalorhabdus methylotrophus</name>
    <dbReference type="NCBI Taxonomy" id="3242694"/>
    <lineage>
        <taxon>Bacteria</taxon>
        <taxon>Pseudomonadati</taxon>
        <taxon>Pseudomonadota</taxon>
        <taxon>Gammaproteobacteria</taxon>
        <taxon>Thiohalorhabdales</taxon>
        <taxon>Thiohalorhabdaceae</taxon>
        <taxon>Thiohalorhabdus</taxon>
    </lineage>
</organism>
<evidence type="ECO:0000313" key="2">
    <source>
        <dbReference type="Proteomes" id="UP001575181"/>
    </source>
</evidence>
<gene>
    <name evidence="1" type="ORF">ACERLL_14720</name>
</gene>
<evidence type="ECO:0000313" key="1">
    <source>
        <dbReference type="EMBL" id="MFA9462072.1"/>
    </source>
</evidence>
<reference evidence="1 2" key="1">
    <citation type="submission" date="2024-08" db="EMBL/GenBank/DDBJ databases">
        <title>Whole-genome sequencing of halo(alkali)philic microorganisms from hypersaline lakes.</title>
        <authorList>
            <person name="Sorokin D.Y."/>
            <person name="Merkel A.Y."/>
            <person name="Messina E."/>
            <person name="Yakimov M."/>
        </authorList>
    </citation>
    <scope>NUCLEOTIDE SEQUENCE [LARGE SCALE GENOMIC DNA]</scope>
    <source>
        <strain evidence="1 2">Cl-TMA</strain>
    </source>
</reference>
<sequence length="69" mass="7644">MSTKGKWGIITSEVEHPETRAERSFKNVVPVDSEGANIYGHKLSPDCWCEPEVDPEEPSVLIHGTATLH</sequence>
<proteinExistence type="predicted"/>
<name>A0ABV4TXM2_9GAMM</name>
<dbReference type="Proteomes" id="UP001575181">
    <property type="component" value="Unassembled WGS sequence"/>
</dbReference>
<keyword evidence="2" id="KW-1185">Reference proteome</keyword>